<evidence type="ECO:0000313" key="6">
    <source>
        <dbReference type="EMBL" id="KAF8394374.1"/>
    </source>
</evidence>
<proteinExistence type="inferred from homology"/>
<evidence type="ECO:0000256" key="2">
    <source>
        <dbReference type="ARBA" id="ARBA00038006"/>
    </source>
</evidence>
<dbReference type="Proteomes" id="UP000655225">
    <property type="component" value="Unassembled WGS sequence"/>
</dbReference>
<feature type="region of interest" description="Disordered" evidence="4">
    <location>
        <begin position="263"/>
        <end position="314"/>
    </location>
</feature>
<evidence type="ECO:0000256" key="4">
    <source>
        <dbReference type="SAM" id="MobiDB-lite"/>
    </source>
</evidence>
<evidence type="ECO:0000256" key="3">
    <source>
        <dbReference type="SAM" id="Coils"/>
    </source>
</evidence>
<evidence type="ECO:0000256" key="1">
    <source>
        <dbReference type="ARBA" id="ARBA00023054"/>
    </source>
</evidence>
<feature type="coiled-coil region" evidence="3">
    <location>
        <begin position="1010"/>
        <end position="1048"/>
    </location>
</feature>
<feature type="coiled-coil region" evidence="3">
    <location>
        <begin position="349"/>
        <end position="579"/>
    </location>
</feature>
<dbReference type="OMA" id="GRTRIME"/>
<dbReference type="Gene3D" id="1.20.5.340">
    <property type="match status" value="1"/>
</dbReference>
<keyword evidence="1 3" id="KW-0175">Coiled coil</keyword>
<feature type="coiled-coil region" evidence="3">
    <location>
        <begin position="870"/>
        <end position="971"/>
    </location>
</feature>
<feature type="coiled-coil region" evidence="3">
    <location>
        <begin position="1253"/>
        <end position="1455"/>
    </location>
</feature>
<feature type="coiled-coil region" evidence="3">
    <location>
        <begin position="608"/>
        <end position="827"/>
    </location>
</feature>
<dbReference type="PROSITE" id="PS51774">
    <property type="entry name" value="NAB"/>
    <property type="match status" value="1"/>
</dbReference>
<dbReference type="PANTHER" id="PTHR32258:SF6">
    <property type="entry name" value="PROTEIN NETWORKED 1A"/>
    <property type="match status" value="1"/>
</dbReference>
<comment type="similarity">
    <text evidence="2">Belongs to the NET family.</text>
</comment>
<dbReference type="SUPFAM" id="SSF57997">
    <property type="entry name" value="Tropomyosin"/>
    <property type="match status" value="1"/>
</dbReference>
<organism evidence="6 7">
    <name type="scientific">Tetracentron sinense</name>
    <name type="common">Spur-leaf</name>
    <dbReference type="NCBI Taxonomy" id="13715"/>
    <lineage>
        <taxon>Eukaryota</taxon>
        <taxon>Viridiplantae</taxon>
        <taxon>Streptophyta</taxon>
        <taxon>Embryophyta</taxon>
        <taxon>Tracheophyta</taxon>
        <taxon>Spermatophyta</taxon>
        <taxon>Magnoliopsida</taxon>
        <taxon>Trochodendrales</taxon>
        <taxon>Trochodendraceae</taxon>
        <taxon>Tetracentron</taxon>
    </lineage>
</organism>
<dbReference type="GO" id="GO:0005886">
    <property type="term" value="C:plasma membrane"/>
    <property type="evidence" value="ECO:0007669"/>
    <property type="project" value="TreeGrafter"/>
</dbReference>
<dbReference type="GO" id="GO:0051015">
    <property type="term" value="F:actin filament binding"/>
    <property type="evidence" value="ECO:0007669"/>
    <property type="project" value="TreeGrafter"/>
</dbReference>
<feature type="compositionally biased region" description="Basic and acidic residues" evidence="4">
    <location>
        <begin position="1619"/>
        <end position="1633"/>
    </location>
</feature>
<dbReference type="PANTHER" id="PTHR32258">
    <property type="entry name" value="PROTEIN NETWORKED 4A"/>
    <property type="match status" value="1"/>
</dbReference>
<keyword evidence="7" id="KW-1185">Reference proteome</keyword>
<feature type="compositionally biased region" description="Basic and acidic residues" evidence="4">
    <location>
        <begin position="1593"/>
        <end position="1604"/>
    </location>
</feature>
<dbReference type="InterPro" id="IPR051861">
    <property type="entry name" value="NET_actin-binding_domain"/>
</dbReference>
<feature type="coiled-coil region" evidence="3">
    <location>
        <begin position="1183"/>
        <end position="1210"/>
    </location>
</feature>
<feature type="domain" description="NAB" evidence="5">
    <location>
        <begin position="94"/>
        <end position="174"/>
    </location>
</feature>
<gene>
    <name evidence="6" type="ORF">HHK36_020582</name>
</gene>
<protein>
    <recommendedName>
        <fullName evidence="5">NAB domain-containing protein</fullName>
    </recommendedName>
</protein>
<dbReference type="OrthoDB" id="10255522at2759"/>
<name>A0A834YRV3_TETSI</name>
<accession>A0A834YRV3</accession>
<comment type="caution">
    <text evidence="6">The sequence shown here is derived from an EMBL/GenBank/DDBJ whole genome shotgun (WGS) entry which is preliminary data.</text>
</comment>
<reference evidence="6 7" key="1">
    <citation type="submission" date="2020-04" db="EMBL/GenBank/DDBJ databases">
        <title>Plant Genome Project.</title>
        <authorList>
            <person name="Zhang R.-G."/>
        </authorList>
    </citation>
    <scope>NUCLEOTIDE SEQUENCE [LARGE SCALE GENOMIC DNA]</scope>
    <source>
        <strain evidence="6">YNK0</strain>
        <tissue evidence="6">Leaf</tissue>
    </source>
</reference>
<dbReference type="EMBL" id="JABCRI010000014">
    <property type="protein sequence ID" value="KAF8394374.1"/>
    <property type="molecule type" value="Genomic_DNA"/>
</dbReference>
<sequence>MKATGGSYRTVADQNPITNFDFSGSLYALSDTTLEASFSTELGGSNPFESDSCLDPSAGFLLLVQVSGFCGIRTVLVFLTGVMATGTPESKRLYSWWWDSHISPKNSKWLQENLTDMDAKVKAMIKLIEEDADSFARRAEMYYKKRPELMKLVEEFYRAYRALAERYDHATGELRQAHRTIAEAFPNRVPFVLADDSPSGSSITEAEPHTPETPHSVHAFFDPDDIHKDSLGLFSSHFHADNRNEAYAEDSDSVRSRKGLKQLEAEPRTPETPHPVHAFFDPDDLHKDSLGLSSSHFHADNKNGAYSEDSDSVRSKKSLKQLNVMFGSREVPSDHAKFAEGRVTKGLSFQEAEEEEQSLQDEVSQLSTENQNLKTQILSESERASKAETKVKTLNEALAKLEAEKEAGLLLHQQCLDRITNLESKVSHTQEDARKHDERANKAEIEAQTLKQALAKLEAEKEAGLLQNKQSLETISNLEGKISCEEESAQRLNDRVDKAEREVETLKQTLSVLNEEKEAVSLQYQQCLVKISNLETKISRAQEEAKRLNDEIMIGVTKLSSSEEQCLLLERSNQSLQLEVDTLVQKMGMQNQDFSEMQQELERLHICMQEERLRFVQAEAALQTLQNLHYESQEEQRALALELQHGVQMLKEMELRNQGLVDDIRLAKEENKNLNELNLASAMSIKNLQDEIFSLRETKRKLEEEVELRMDQRNALQQEIYCLKEEINDLNRRHRVVMKQVDSVGLDPENFGSSVKDLQDENSRLKEMCQKDRDEKVTLLGKLEVLEKLLEKNALLENSLSDVNAELEGLREKLKALEESCQDLVGEKSTLVVEKAKLVSQLGIIIENMEKLSEKNTFLENSLCDANVELEGLRTKFENLEESYQMLDNEKYVLLTERDTLVSQLETIQRRLEDLEKRYIELEEKCSGLEKEKESAVCQLVGMENQILLLQEEGRQRNKEFEEELDKAINAQVEIFILQKCIQDMEEKNFSLLIECQKHFEASKLSEKLISELEYEKIEKQVEAESLLDQIEKLRTEIQQVMKALEIAPDYGLEDKIEREQIILQHMLGKIDDTKNSLLKTQDEKLQLVVEKSVLVTLLSQLRLEASDLETDRNTLDQKFKIRTEQLMGLQNEKHELLDMNGQLRLEVRDGYQREKVLKYELENIHVKLSDMQGAYLIVQKENSEVLEENKSLMKEFSDLKEEKFMLEEENSVILGEAIALSNLSLIFKSFSTEKTVELKGLDEDLNCLHGVNRGLEKKVRVMEEKLEMVQMENLHLKESVEKFENELDRVRSVRDQLNYQIGIGNELLSQKEMEFSEVERILKATESEKTELQGNVEGLKSVCDEARVIREELERQILKLSEDSAHQNKEIGCLREANMRFESELGKLREECEELKTREENLSSKLQERRNEIELWEAEAAEFYGDLHLSTIHEGLLEEKIHELTGACESLEDESTSRSVDIELLKEKVSVLEGENGGLKTQLATYFPVIVSLRDSITSLEHHALLQTKPNTADNQEARDAVHLIDKSCQELSEDQSAVVPQGVSDLQELQTRIKAVEKAVLEMERFLMQESLNPNIKLEAAMKQIKELKSKNSLRRGRDVQTSRDVGVQPEEELGDEVSHDLELQQTEPERSKVRNGLLMKDIPLDQVSDCSSCGISMIDNGEADYQMLELSRTAEQDCSFDPTVNKAPNLASASTDFEAEEEQKREYPSSELQVEKELGVDKQEISKRVTEPRQDGNKRKILDRLVSDAQKLTNLQITVQDLKRKVEISENSKRAKGIEYDTVKGQLQEVEAVIMQLADTNGKLMKNVEESPLSSDGKATVGSEESVKLRRRVSERARGGSEKIGQLQLEVQKIQFVLLKLEADKESKGKARVSERRTRVLLRDYLYSTGKSNQRRKNEPFCACVRPPTTGD</sequence>
<feature type="region of interest" description="Disordered" evidence="4">
    <location>
        <begin position="196"/>
        <end position="221"/>
    </location>
</feature>
<dbReference type="Pfam" id="PF07765">
    <property type="entry name" value="KIP1"/>
    <property type="match status" value="1"/>
</dbReference>
<dbReference type="InterPro" id="IPR011684">
    <property type="entry name" value="NAB"/>
</dbReference>
<evidence type="ECO:0000313" key="7">
    <source>
        <dbReference type="Proteomes" id="UP000655225"/>
    </source>
</evidence>
<evidence type="ECO:0000259" key="5">
    <source>
        <dbReference type="PROSITE" id="PS51774"/>
    </source>
</evidence>
<feature type="region of interest" description="Disordered" evidence="4">
    <location>
        <begin position="1593"/>
        <end position="1633"/>
    </location>
</feature>